<dbReference type="SUPFAM" id="SSF55486">
    <property type="entry name" value="Metalloproteases ('zincins'), catalytic domain"/>
    <property type="match status" value="1"/>
</dbReference>
<dbReference type="SUPFAM" id="SSF48452">
    <property type="entry name" value="TPR-like"/>
    <property type="match status" value="3"/>
</dbReference>
<feature type="chain" id="PRO_5045366099" evidence="3">
    <location>
        <begin position="22"/>
        <end position="967"/>
    </location>
</feature>
<keyword evidence="3" id="KW-0732">Signal</keyword>
<evidence type="ECO:0000313" key="4">
    <source>
        <dbReference type="EMBL" id="MCJ0743517.1"/>
    </source>
</evidence>
<comment type="caution">
    <text evidence="4">The sequence shown here is derived from an EMBL/GenBank/DDBJ whole genome shotgun (WGS) entry which is preliminary data.</text>
</comment>
<dbReference type="Pfam" id="PF13432">
    <property type="entry name" value="TPR_16"/>
    <property type="match status" value="2"/>
</dbReference>
<keyword evidence="5" id="KW-1185">Reference proteome</keyword>
<evidence type="ECO:0000256" key="2">
    <source>
        <dbReference type="ARBA" id="ARBA00022803"/>
    </source>
</evidence>
<proteinExistence type="predicted"/>
<accession>A0ABS9ZYY4</accession>
<evidence type="ECO:0000256" key="3">
    <source>
        <dbReference type="SAM" id="SignalP"/>
    </source>
</evidence>
<dbReference type="InterPro" id="IPR011990">
    <property type="entry name" value="TPR-like_helical_dom_sf"/>
</dbReference>
<dbReference type="InterPro" id="IPR024079">
    <property type="entry name" value="MetalloPept_cat_dom_sf"/>
</dbReference>
<dbReference type="Gene3D" id="3.40.390.10">
    <property type="entry name" value="Collagenase (Catalytic Domain)"/>
    <property type="match status" value="1"/>
</dbReference>
<dbReference type="Proteomes" id="UP001165460">
    <property type="component" value="Unassembled WGS sequence"/>
</dbReference>
<organism evidence="4 5">
    <name type="scientific">Pedobacter montanisoli</name>
    <dbReference type="NCBI Taxonomy" id="2923277"/>
    <lineage>
        <taxon>Bacteria</taxon>
        <taxon>Pseudomonadati</taxon>
        <taxon>Bacteroidota</taxon>
        <taxon>Sphingobacteriia</taxon>
        <taxon>Sphingobacteriales</taxon>
        <taxon>Sphingobacteriaceae</taxon>
        <taxon>Pedobacter</taxon>
    </lineage>
</organism>
<dbReference type="RefSeq" id="WP_243362727.1">
    <property type="nucleotide sequence ID" value="NZ_JALGBH010000002.1"/>
</dbReference>
<dbReference type="InterPro" id="IPR051012">
    <property type="entry name" value="CellSynth/LPSAsmb/PSIAsmb"/>
</dbReference>
<evidence type="ECO:0000313" key="5">
    <source>
        <dbReference type="Proteomes" id="UP001165460"/>
    </source>
</evidence>
<dbReference type="EMBL" id="JALGBH010000002">
    <property type="protein sequence ID" value="MCJ0743517.1"/>
    <property type="molecule type" value="Genomic_DNA"/>
</dbReference>
<keyword evidence="2" id="KW-0802">TPR repeat</keyword>
<name>A0ABS9ZYY4_9SPHI</name>
<sequence length="967" mass="110770">MKKTILSICLLSLTVLGNAYAQQVISPDSTKQALEKLKQVKMGLVNTLPASKDKALVLERMLELGLWDNVLTEIKKQKSLTDDYKLLYADYYILNNDFKSAEKYVNQVYNTNKKKEKAVLLKAFLEMQAWKLPQAAQICENALKTNPSNKLKLMLGRIKLLQKDYKKALSLAKEVEAADRKNAAALMLEADVYFWDQKPQLAEAPLLKSIAIDPFNADARFSYGYAIWRRFDATLLNAMAAQWEVALAVNPLHFQTHWHWGNGHTNLTYADYAQPEDEQVKKELKPADELFQQNKLKEALDYTRKIQAKYPNSVLPLMHRGSLYHVAYDMDRKAGLDSAEHIFREILKRKRHYGPAHNGLSAVIKAKRIPYLAVYDSITNHLHQTKIKDMENFKRVFPDVSYYSGDMVKAMAWNQLFTSVVYFPFLTKGDNVFRIPPLHKDLAETMNSPYFRTSTTFDNRQWMDIRGVGSGAAAIEYVERGAYLERNVILHEYVHLFHGRVLTDAENRAIRAHYYKAMKEGRTLDYYSQNNESEYFAQTYPAYFEPVKVHPLDFKSMNTTNDLITKDPEMYQFIDALVKKEQAYLNGKKEAMASNWAQVYLNLSQRSRMQDREMAKKYLDTALTYDAKYLPVMLAYSAISITEKKLDDAETWLKKAEQIDPKYAPIYAAYANLTKAKYDNNLIAKSEAIQKQADYLQKSYQMETDYSELARVNGQLREMYRSNGLYPEAIDAGLEYAKNGAAVSTYLRDRIDDANAFSASLKAELGYAEPVQILQDLVTKKPQNYEYRNLLADALAVQGKYNEAIKTINEAQRILAASNNSRTDYNMRLAEFYLAQGNKAKASEYINMVLSTKSPLRGADQLRMARLLVKAGDLQTAKQVFTKEKEGADMPSKADYAFTKAILSKADNNQGEYIQNLNQALQYNPYLFVAYKALRNAYADTQATDQIKTLDQRINNLKIKPGAAYQM</sequence>
<dbReference type="Gene3D" id="1.25.40.10">
    <property type="entry name" value="Tetratricopeptide repeat domain"/>
    <property type="match status" value="3"/>
</dbReference>
<reference evidence="4" key="1">
    <citation type="submission" date="2022-03" db="EMBL/GenBank/DDBJ databases">
        <authorList>
            <person name="Woo C.Y."/>
        </authorList>
    </citation>
    <scope>NUCLEOTIDE SEQUENCE</scope>
    <source>
        <strain evidence="4">CYS-01</strain>
    </source>
</reference>
<dbReference type="InterPro" id="IPR019734">
    <property type="entry name" value="TPR_rpt"/>
</dbReference>
<protein>
    <submittedName>
        <fullName evidence="4">Tetratricopeptide repeat protein</fullName>
    </submittedName>
</protein>
<gene>
    <name evidence="4" type="ORF">MMF97_12410</name>
</gene>
<keyword evidence="1" id="KW-0677">Repeat</keyword>
<dbReference type="PANTHER" id="PTHR45586">
    <property type="entry name" value="TPR REPEAT-CONTAINING PROTEIN PA4667"/>
    <property type="match status" value="1"/>
</dbReference>
<evidence type="ECO:0000256" key="1">
    <source>
        <dbReference type="ARBA" id="ARBA00022737"/>
    </source>
</evidence>
<dbReference type="SMART" id="SM00028">
    <property type="entry name" value="TPR"/>
    <property type="match status" value="6"/>
</dbReference>
<feature type="signal peptide" evidence="3">
    <location>
        <begin position="1"/>
        <end position="21"/>
    </location>
</feature>
<dbReference type="PANTHER" id="PTHR45586:SF1">
    <property type="entry name" value="LIPOPOLYSACCHARIDE ASSEMBLY PROTEIN B"/>
    <property type="match status" value="1"/>
</dbReference>